<dbReference type="AlphaFoldDB" id="A0A9W8E8A0"/>
<protein>
    <recommendedName>
        <fullName evidence="5">Glutathione S-transferase</fullName>
    </recommendedName>
</protein>
<dbReference type="Gene3D" id="3.40.30.10">
    <property type="entry name" value="Glutaredoxin"/>
    <property type="match status" value="1"/>
</dbReference>
<dbReference type="Pfam" id="PF14497">
    <property type="entry name" value="GST_C_3"/>
    <property type="match status" value="1"/>
</dbReference>
<dbReference type="PANTHER" id="PTHR11571:SF150">
    <property type="entry name" value="GLUTATHIONE S-TRANSFERASE"/>
    <property type="match status" value="1"/>
</dbReference>
<dbReference type="InterPro" id="IPR010987">
    <property type="entry name" value="Glutathione-S-Trfase_C-like"/>
</dbReference>
<dbReference type="PANTHER" id="PTHR11571">
    <property type="entry name" value="GLUTATHIONE S-TRANSFERASE"/>
    <property type="match status" value="1"/>
</dbReference>
<dbReference type="PROSITE" id="PS50404">
    <property type="entry name" value="GST_NTER"/>
    <property type="match status" value="1"/>
</dbReference>
<sequence>MAVYTLHYFPATGRAQISRAILDYAQADWEDKITVDWASEKAQTPLGQLPVLYEALPNGETFTLSESRAIERYLASKFGLNGANARESALMDSYIGHWDDVALHGFTAHYGPEEGREAAKKKFEKTAANLLAKHGEILTKNGAGHYFGSKTTWADINADYLIKFFEFAELLNDDLKAKLEPFNKLSSTLRQDPKFQRYLSQDAIRKEKSYKY</sequence>
<dbReference type="InterPro" id="IPR036282">
    <property type="entry name" value="Glutathione-S-Trfase_C_sf"/>
</dbReference>
<dbReference type="GO" id="GO:0006749">
    <property type="term" value="P:glutathione metabolic process"/>
    <property type="evidence" value="ECO:0007669"/>
    <property type="project" value="TreeGrafter"/>
</dbReference>
<dbReference type="PROSITE" id="PS50405">
    <property type="entry name" value="GST_CTER"/>
    <property type="match status" value="1"/>
</dbReference>
<reference evidence="3" key="1">
    <citation type="submission" date="2022-07" db="EMBL/GenBank/DDBJ databases">
        <title>Phylogenomic reconstructions and comparative analyses of Kickxellomycotina fungi.</title>
        <authorList>
            <person name="Reynolds N.K."/>
            <person name="Stajich J.E."/>
            <person name="Barry K."/>
            <person name="Grigoriev I.V."/>
            <person name="Crous P."/>
            <person name="Smith M.E."/>
        </authorList>
    </citation>
    <scope>NUCLEOTIDE SEQUENCE</scope>
    <source>
        <strain evidence="3">RSA 567</strain>
    </source>
</reference>
<dbReference type="Gene3D" id="1.20.1050.10">
    <property type="match status" value="1"/>
</dbReference>
<dbReference type="GO" id="GO:0004364">
    <property type="term" value="F:glutathione transferase activity"/>
    <property type="evidence" value="ECO:0007669"/>
    <property type="project" value="TreeGrafter"/>
</dbReference>
<dbReference type="InterPro" id="IPR004046">
    <property type="entry name" value="GST_C"/>
</dbReference>
<gene>
    <name evidence="3" type="ORF">H4R34_003409</name>
</gene>
<dbReference type="InterPro" id="IPR040079">
    <property type="entry name" value="Glutathione_S-Trfase"/>
</dbReference>
<evidence type="ECO:0000313" key="3">
    <source>
        <dbReference type="EMBL" id="KAJ1977898.1"/>
    </source>
</evidence>
<name>A0A9W8E8A0_9FUNG</name>
<dbReference type="Proteomes" id="UP001151582">
    <property type="component" value="Unassembled WGS sequence"/>
</dbReference>
<organism evidence="3 4">
    <name type="scientific">Dimargaris verticillata</name>
    <dbReference type="NCBI Taxonomy" id="2761393"/>
    <lineage>
        <taxon>Eukaryota</taxon>
        <taxon>Fungi</taxon>
        <taxon>Fungi incertae sedis</taxon>
        <taxon>Zoopagomycota</taxon>
        <taxon>Kickxellomycotina</taxon>
        <taxon>Dimargaritomycetes</taxon>
        <taxon>Dimargaritales</taxon>
        <taxon>Dimargaritaceae</taxon>
        <taxon>Dimargaris</taxon>
    </lineage>
</organism>
<evidence type="ECO:0000259" key="1">
    <source>
        <dbReference type="PROSITE" id="PS50404"/>
    </source>
</evidence>
<comment type="caution">
    <text evidence="3">The sequence shown here is derived from an EMBL/GenBank/DDBJ whole genome shotgun (WGS) entry which is preliminary data.</text>
</comment>
<accession>A0A9W8E8A0</accession>
<proteinExistence type="predicted"/>
<dbReference type="InterPro" id="IPR036249">
    <property type="entry name" value="Thioredoxin-like_sf"/>
</dbReference>
<dbReference type="EMBL" id="JANBQB010000313">
    <property type="protein sequence ID" value="KAJ1977898.1"/>
    <property type="molecule type" value="Genomic_DNA"/>
</dbReference>
<keyword evidence="4" id="KW-1185">Reference proteome</keyword>
<feature type="domain" description="GST N-terminal" evidence="1">
    <location>
        <begin position="2"/>
        <end position="82"/>
    </location>
</feature>
<dbReference type="SFLD" id="SFLDS00019">
    <property type="entry name" value="Glutathione_Transferase_(cytos"/>
    <property type="match status" value="1"/>
</dbReference>
<dbReference type="CDD" id="cd03039">
    <property type="entry name" value="GST_N_Sigma_like"/>
    <property type="match status" value="1"/>
</dbReference>
<evidence type="ECO:0000259" key="2">
    <source>
        <dbReference type="PROSITE" id="PS50405"/>
    </source>
</evidence>
<dbReference type="OrthoDB" id="414243at2759"/>
<feature type="domain" description="GST C-terminal" evidence="2">
    <location>
        <begin position="84"/>
        <end position="210"/>
    </location>
</feature>
<evidence type="ECO:0008006" key="5">
    <source>
        <dbReference type="Google" id="ProtNLM"/>
    </source>
</evidence>
<evidence type="ECO:0000313" key="4">
    <source>
        <dbReference type="Proteomes" id="UP001151582"/>
    </source>
</evidence>
<dbReference type="InterPro" id="IPR004045">
    <property type="entry name" value="Glutathione_S-Trfase_N"/>
</dbReference>
<dbReference type="SUPFAM" id="SSF52833">
    <property type="entry name" value="Thioredoxin-like"/>
    <property type="match status" value="1"/>
</dbReference>
<dbReference type="InterPro" id="IPR050213">
    <property type="entry name" value="GST_superfamily"/>
</dbReference>
<dbReference type="SUPFAM" id="SSF47616">
    <property type="entry name" value="GST C-terminal domain-like"/>
    <property type="match status" value="1"/>
</dbReference>